<dbReference type="EMBL" id="CP053452">
    <property type="protein sequence ID" value="QJX00214.1"/>
    <property type="molecule type" value="Genomic_DNA"/>
</dbReference>
<proteinExistence type="predicted"/>
<name>A0A6M5Z419_9BACT</name>
<reference evidence="2" key="1">
    <citation type="submission" date="2020-05" db="EMBL/GenBank/DDBJ databases">
        <title>Frigoriglobus tundricola gen. nov., sp. nov., a psychrotolerant cellulolytic planctomycete of the family Gemmataceae with two divergent copies of 16S rRNA gene.</title>
        <authorList>
            <person name="Kulichevskaya I.S."/>
            <person name="Ivanova A.A."/>
            <person name="Naumoff D.G."/>
            <person name="Beletsky A.V."/>
            <person name="Rijpstra W.I.C."/>
            <person name="Sinninghe Damste J.S."/>
            <person name="Mardanov A.V."/>
            <person name="Ravin N.V."/>
            <person name="Dedysh S.N."/>
        </authorList>
    </citation>
    <scope>NUCLEOTIDE SEQUENCE [LARGE SCALE GENOMIC DNA]</scope>
    <source>
        <strain evidence="2">PL17</strain>
    </source>
</reference>
<evidence type="ECO:0000313" key="2">
    <source>
        <dbReference type="Proteomes" id="UP000503447"/>
    </source>
</evidence>
<evidence type="ECO:0000313" key="1">
    <source>
        <dbReference type="EMBL" id="QJX00214.1"/>
    </source>
</evidence>
<dbReference type="KEGG" id="ftj:FTUN_7838"/>
<gene>
    <name evidence="1" type="ORF">FTUN_7838</name>
</gene>
<organism evidence="1 2">
    <name type="scientific">Frigoriglobus tundricola</name>
    <dbReference type="NCBI Taxonomy" id="2774151"/>
    <lineage>
        <taxon>Bacteria</taxon>
        <taxon>Pseudomonadati</taxon>
        <taxon>Planctomycetota</taxon>
        <taxon>Planctomycetia</taxon>
        <taxon>Gemmatales</taxon>
        <taxon>Gemmataceae</taxon>
        <taxon>Frigoriglobus</taxon>
    </lineage>
</organism>
<protein>
    <submittedName>
        <fullName evidence="1">Uncharacterized protein</fullName>
    </submittedName>
</protein>
<sequence>MAMSKQGMNDQLIINQIRTTRSSFQLTVLDLEMLKANGVSDRVVAEMQAARGGPVVVSGPGPVIYDSPPVYAAPPPVVVVGAPRPYYYGGGYYYRRGW</sequence>
<accession>A0A6M5Z419</accession>
<keyword evidence="2" id="KW-1185">Reference proteome</keyword>
<dbReference type="Proteomes" id="UP000503447">
    <property type="component" value="Chromosome"/>
</dbReference>
<dbReference type="AlphaFoldDB" id="A0A6M5Z419"/>